<dbReference type="PANTHER" id="PTHR10543">
    <property type="entry name" value="BETA-CAROTENE DIOXYGENASE"/>
    <property type="match status" value="1"/>
</dbReference>
<keyword evidence="5" id="KW-0408">Iron</keyword>
<evidence type="ECO:0000256" key="1">
    <source>
        <dbReference type="ARBA" id="ARBA00001954"/>
    </source>
</evidence>
<evidence type="ECO:0000313" key="6">
    <source>
        <dbReference type="EMBL" id="SVA23998.1"/>
    </source>
</evidence>
<evidence type="ECO:0000256" key="3">
    <source>
        <dbReference type="ARBA" id="ARBA00022723"/>
    </source>
</evidence>
<dbReference type="GO" id="GO:0016121">
    <property type="term" value="P:carotene catabolic process"/>
    <property type="evidence" value="ECO:0007669"/>
    <property type="project" value="TreeGrafter"/>
</dbReference>
<gene>
    <name evidence="6" type="ORF">METZ01_LOCUS76852</name>
</gene>
<evidence type="ECO:0008006" key="7">
    <source>
        <dbReference type="Google" id="ProtNLM"/>
    </source>
</evidence>
<keyword evidence="3" id="KW-0479">Metal-binding</keyword>
<protein>
    <recommendedName>
        <fullName evidence="7">Dioxygenase</fullName>
    </recommendedName>
</protein>
<organism evidence="6">
    <name type="scientific">marine metagenome</name>
    <dbReference type="NCBI Taxonomy" id="408172"/>
    <lineage>
        <taxon>unclassified sequences</taxon>
        <taxon>metagenomes</taxon>
        <taxon>ecological metagenomes</taxon>
    </lineage>
</organism>
<dbReference type="GO" id="GO:0046872">
    <property type="term" value="F:metal ion binding"/>
    <property type="evidence" value="ECO:0007669"/>
    <property type="project" value="UniProtKB-KW"/>
</dbReference>
<comment type="similarity">
    <text evidence="2">Belongs to the carotenoid oxygenase family.</text>
</comment>
<dbReference type="GO" id="GO:0010436">
    <property type="term" value="F:carotenoid dioxygenase activity"/>
    <property type="evidence" value="ECO:0007669"/>
    <property type="project" value="TreeGrafter"/>
</dbReference>
<accession>A0A381U8X2</accession>
<evidence type="ECO:0000256" key="2">
    <source>
        <dbReference type="ARBA" id="ARBA00006787"/>
    </source>
</evidence>
<reference evidence="6" key="1">
    <citation type="submission" date="2018-05" db="EMBL/GenBank/DDBJ databases">
        <authorList>
            <person name="Lanie J.A."/>
            <person name="Ng W.-L."/>
            <person name="Kazmierczak K.M."/>
            <person name="Andrzejewski T.M."/>
            <person name="Davidsen T.M."/>
            <person name="Wayne K.J."/>
            <person name="Tettelin H."/>
            <person name="Glass J.I."/>
            <person name="Rusch D."/>
            <person name="Podicherti R."/>
            <person name="Tsui H.-C.T."/>
            <person name="Winkler M.E."/>
        </authorList>
    </citation>
    <scope>NUCLEOTIDE SEQUENCE</scope>
</reference>
<sequence>MSTVETKAEYPVAKYLEGSYAPVPEERVVQMEEMTIVGELPDDLTGIYVRNGPNQRYDPVSNYHRYDGDGMLHALEFNKGKVTYRNRWIRTSTFAEEEQAGYGIYHGMLGDGRNLHPEMPVKDTSNTDVVLHAGKIVTMWYLSGDPYQVDPHSLETIGEFNFNGQRATKVSAHGKTDENTDEFIFFDYSREAPYMHCGVVDSNGDLTSFLPVELQGPRMPHDMWMSSRHTILHDLPLIWDEEAYKAGRTKLKFEDTWPARFAIVPRHGNVTDIRWVEFEPCYILHTINAWEDDDWLHMTGHRIEPFEDPDGNPDLSSITTIMGRHQLNARLYRWSVNLTTGETKEDRLDDNWNAEFPTWNNGAMGSAMKYAYCTHIVTQPLMHFAGLIKYDLETGSSQYYSEGGNFNYSEAPFAPADEATSEDHGYLISFVRNETADQSEVHIFDAQDIEVGPICKLILPCRVPEGFHATWARGDLLQALVQPHQSP</sequence>
<dbReference type="EMBL" id="UINC01005858">
    <property type="protein sequence ID" value="SVA23998.1"/>
    <property type="molecule type" value="Genomic_DNA"/>
</dbReference>
<name>A0A381U8X2_9ZZZZ</name>
<dbReference type="PANTHER" id="PTHR10543:SF89">
    <property type="entry name" value="CAROTENOID 9,10(9',10')-CLEAVAGE DIOXYGENASE 1"/>
    <property type="match status" value="1"/>
</dbReference>
<evidence type="ECO:0000256" key="5">
    <source>
        <dbReference type="ARBA" id="ARBA00023004"/>
    </source>
</evidence>
<dbReference type="Pfam" id="PF03055">
    <property type="entry name" value="RPE65"/>
    <property type="match status" value="1"/>
</dbReference>
<dbReference type="InterPro" id="IPR004294">
    <property type="entry name" value="Carotenoid_Oase"/>
</dbReference>
<evidence type="ECO:0000256" key="4">
    <source>
        <dbReference type="ARBA" id="ARBA00023002"/>
    </source>
</evidence>
<proteinExistence type="inferred from homology"/>
<dbReference type="AlphaFoldDB" id="A0A381U8X2"/>
<keyword evidence="4" id="KW-0560">Oxidoreductase</keyword>
<comment type="cofactor">
    <cofactor evidence="1">
        <name>Fe(2+)</name>
        <dbReference type="ChEBI" id="CHEBI:29033"/>
    </cofactor>
</comment>